<dbReference type="PANTHER" id="PTHR11748:SF114">
    <property type="entry name" value="ARYL-ALCOHOL OXIDASE VANILLYL-ALCOHOL OXIDASE (AFU_ORTHOLOGUE AFUA_3G09500)-RELATED"/>
    <property type="match status" value="1"/>
</dbReference>
<dbReference type="EMBL" id="JAWCUI010000008">
    <property type="protein sequence ID" value="KAL1901125.1"/>
    <property type="molecule type" value="Genomic_DNA"/>
</dbReference>
<dbReference type="Gene3D" id="3.30.465.10">
    <property type="match status" value="1"/>
</dbReference>
<dbReference type="PANTHER" id="PTHR11748">
    <property type="entry name" value="D-LACTATE DEHYDROGENASE"/>
    <property type="match status" value="1"/>
</dbReference>
<reference evidence="6 7" key="1">
    <citation type="journal article" date="2024" name="IMA Fungus">
        <title>IMA Genome - F19 : A genome assembly and annotation guide to empower mycologists, including annotated draft genome sequences of Ceratocystis pirilliformis, Diaporthe australafricana, Fusarium ophioides, Paecilomyces lecythidis, and Sporothrix stenoceras.</title>
        <authorList>
            <person name="Aylward J."/>
            <person name="Wilson A.M."/>
            <person name="Visagie C.M."/>
            <person name="Spraker J."/>
            <person name="Barnes I."/>
            <person name="Buitendag C."/>
            <person name="Ceriani C."/>
            <person name="Del Mar Angel L."/>
            <person name="du Plessis D."/>
            <person name="Fuchs T."/>
            <person name="Gasser K."/>
            <person name="Kramer D."/>
            <person name="Li W."/>
            <person name="Munsamy K."/>
            <person name="Piso A."/>
            <person name="Price J.L."/>
            <person name="Sonnekus B."/>
            <person name="Thomas C."/>
            <person name="van der Nest A."/>
            <person name="van Dijk A."/>
            <person name="van Heerden A."/>
            <person name="van Vuuren N."/>
            <person name="Yilmaz N."/>
            <person name="Duong T.A."/>
            <person name="van der Merwe N.A."/>
            <person name="Wingfield M.J."/>
            <person name="Wingfield B.D."/>
        </authorList>
    </citation>
    <scope>NUCLEOTIDE SEQUENCE [LARGE SCALE GENOMIC DNA]</scope>
    <source>
        <strain evidence="6 7">CMW 5346</strain>
    </source>
</reference>
<dbReference type="Pfam" id="PF02913">
    <property type="entry name" value="FAD-oxidase_C"/>
    <property type="match status" value="1"/>
</dbReference>
<keyword evidence="4" id="KW-0560">Oxidoreductase</keyword>
<evidence type="ECO:0000256" key="1">
    <source>
        <dbReference type="ARBA" id="ARBA00001974"/>
    </source>
</evidence>
<dbReference type="SUPFAM" id="SSF56176">
    <property type="entry name" value="FAD-binding/transporter-associated domain-like"/>
    <property type="match status" value="1"/>
</dbReference>
<comment type="caution">
    <text evidence="6">The sequence shown here is derived from an EMBL/GenBank/DDBJ whole genome shotgun (WGS) entry which is preliminary data.</text>
</comment>
<dbReference type="InterPro" id="IPR004113">
    <property type="entry name" value="FAD-bd_oxidored_4_C"/>
</dbReference>
<evidence type="ECO:0000256" key="4">
    <source>
        <dbReference type="ARBA" id="ARBA00023002"/>
    </source>
</evidence>
<dbReference type="InterPro" id="IPR006094">
    <property type="entry name" value="Oxid_FAD_bind_N"/>
</dbReference>
<organism evidence="6 7">
    <name type="scientific">Sporothrix stenoceras</name>
    <dbReference type="NCBI Taxonomy" id="5173"/>
    <lineage>
        <taxon>Eukaryota</taxon>
        <taxon>Fungi</taxon>
        <taxon>Dikarya</taxon>
        <taxon>Ascomycota</taxon>
        <taxon>Pezizomycotina</taxon>
        <taxon>Sordariomycetes</taxon>
        <taxon>Sordariomycetidae</taxon>
        <taxon>Ophiostomatales</taxon>
        <taxon>Ophiostomataceae</taxon>
        <taxon>Sporothrix</taxon>
    </lineage>
</organism>
<dbReference type="InterPro" id="IPR016164">
    <property type="entry name" value="FAD-linked_Oxase-like_C"/>
</dbReference>
<evidence type="ECO:0000313" key="7">
    <source>
        <dbReference type="Proteomes" id="UP001583186"/>
    </source>
</evidence>
<keyword evidence="2" id="KW-0285">Flavoprotein</keyword>
<dbReference type="PROSITE" id="PS51387">
    <property type="entry name" value="FAD_PCMH"/>
    <property type="match status" value="1"/>
</dbReference>
<proteinExistence type="predicted"/>
<gene>
    <name evidence="6" type="ORF">Sste5346_002192</name>
</gene>
<keyword evidence="7" id="KW-1185">Reference proteome</keyword>
<dbReference type="Proteomes" id="UP001583186">
    <property type="component" value="Unassembled WGS sequence"/>
</dbReference>
<protein>
    <recommendedName>
        <fullName evidence="5">FAD-binding PCMH-type domain-containing protein</fullName>
    </recommendedName>
</protein>
<dbReference type="InterPro" id="IPR016171">
    <property type="entry name" value="Vanillyl_alc_oxidase_C-sub2"/>
</dbReference>
<dbReference type="InterPro" id="IPR036318">
    <property type="entry name" value="FAD-bd_PCMH-like_sf"/>
</dbReference>
<dbReference type="Gene3D" id="1.10.45.10">
    <property type="entry name" value="Vanillyl-alcohol Oxidase, Chain A, domain 4"/>
    <property type="match status" value="1"/>
</dbReference>
<dbReference type="SUPFAM" id="SSF55103">
    <property type="entry name" value="FAD-linked oxidases, C-terminal domain"/>
    <property type="match status" value="1"/>
</dbReference>
<sequence length="575" mass="63799">MTSAQPQNTYPDQEYEDAHLMTFSTPKVAIPSILPPDVSQETFSQAISEFAHAIGKDNVFIGEGLSHYVDPYDLSEDDATKRKLPSAAVCPSNVDQVRAVLAIATKHSIPLWTFSRGKNLGYGGPAPRINGSVALDLHKMNRIIEVNDEFSYAVVEPGVTWKDLIDYCNNNGKKVWPSTPSLSWGSVTGNTVDRGTGFGGNFCHFQNISGLEVLLGDGDVVRTGQFGIDGSPSAFLSKFTYGPSIEGLFLQSNLGVVTKLSIWLTPQPQAYMECTLTVPLFEDVEPLVDSLGRMRQTGLIPTCVWVLSRNEIISTLGKRHEFWSGEGAIPEWRLAEIGKQFGLSYWVARWAIYGPKRTVQAQFDDIQEILAREVPTGTVKGTLFVGKDGELLKNTDIPADNGRLMTGVSSMFSLPFIDWALPADGTGKGAHGDYAPIIPNSGKLVLEWLQASYKRYEEAGFEPATDFFMHERHILMVNMFAYNQRDHQQTTNVEKMFLGFHEDSAARGFGMYRSHVNFMDLIAQHSNFNNYAYTRFVEKIKDAVDPSGILSPGKSGIWPQKYRHLRETPAKNGSE</sequence>
<dbReference type="Gene3D" id="3.40.462.10">
    <property type="entry name" value="FAD-linked oxidases, C-terminal domain"/>
    <property type="match status" value="1"/>
</dbReference>
<dbReference type="InterPro" id="IPR016169">
    <property type="entry name" value="FAD-bd_PCMH_sub2"/>
</dbReference>
<dbReference type="Gene3D" id="3.30.43.10">
    <property type="entry name" value="Uridine Diphospho-n-acetylenolpyruvylglucosamine Reductase, domain 2"/>
    <property type="match status" value="1"/>
</dbReference>
<evidence type="ECO:0000259" key="5">
    <source>
        <dbReference type="PROSITE" id="PS51387"/>
    </source>
</evidence>
<evidence type="ECO:0000256" key="2">
    <source>
        <dbReference type="ARBA" id="ARBA00022630"/>
    </source>
</evidence>
<dbReference type="Pfam" id="PF01565">
    <property type="entry name" value="FAD_binding_4"/>
    <property type="match status" value="1"/>
</dbReference>
<accession>A0ABR3ZM53</accession>
<dbReference type="InterPro" id="IPR016166">
    <property type="entry name" value="FAD-bd_PCMH"/>
</dbReference>
<evidence type="ECO:0000256" key="3">
    <source>
        <dbReference type="ARBA" id="ARBA00022827"/>
    </source>
</evidence>
<dbReference type="InterPro" id="IPR016170">
    <property type="entry name" value="Cytok_DH_C_sf"/>
</dbReference>
<evidence type="ECO:0000313" key="6">
    <source>
        <dbReference type="EMBL" id="KAL1901125.1"/>
    </source>
</evidence>
<dbReference type="InterPro" id="IPR016167">
    <property type="entry name" value="FAD-bd_PCMH_sub1"/>
</dbReference>
<feature type="domain" description="FAD-binding PCMH-type" evidence="5">
    <location>
        <begin position="81"/>
        <end position="267"/>
    </location>
</feature>
<name>A0ABR3ZM53_9PEZI</name>
<keyword evidence="3" id="KW-0274">FAD</keyword>
<comment type="cofactor">
    <cofactor evidence="1">
        <name>FAD</name>
        <dbReference type="ChEBI" id="CHEBI:57692"/>
    </cofactor>
</comment>